<gene>
    <name evidence="3" type="ORF">T265_13241</name>
</gene>
<dbReference type="SMART" id="SM00516">
    <property type="entry name" value="SEC14"/>
    <property type="match status" value="1"/>
</dbReference>
<evidence type="ECO:0000313" key="3">
    <source>
        <dbReference type="EMBL" id="KER30152.1"/>
    </source>
</evidence>
<dbReference type="PANTHER" id="PTHR45824">
    <property type="entry name" value="GH16843P"/>
    <property type="match status" value="1"/>
</dbReference>
<reference evidence="3 4" key="1">
    <citation type="submission" date="2013-11" db="EMBL/GenBank/DDBJ databases">
        <title>Opisthorchis viverrini - life in the bile duct.</title>
        <authorList>
            <person name="Young N.D."/>
            <person name="Nagarajan N."/>
            <person name="Lin S.J."/>
            <person name="Korhonen P.K."/>
            <person name="Jex A.R."/>
            <person name="Hall R.S."/>
            <person name="Safavi-Hemami H."/>
            <person name="Kaewkong W."/>
            <person name="Bertrand D."/>
            <person name="Gao S."/>
            <person name="Seet Q."/>
            <person name="Wongkham S."/>
            <person name="Teh B.T."/>
            <person name="Wongkham C."/>
            <person name="Intapan P.M."/>
            <person name="Maleewong W."/>
            <person name="Yang X."/>
            <person name="Hu M."/>
            <person name="Wang Z."/>
            <person name="Hofmann A."/>
            <person name="Sternberg P.W."/>
            <person name="Tan P."/>
            <person name="Wang J."/>
            <person name="Gasser R.B."/>
        </authorList>
    </citation>
    <scope>NUCLEOTIDE SEQUENCE [LARGE SCALE GENOMIC DNA]</scope>
</reference>
<dbReference type="Proteomes" id="UP000054324">
    <property type="component" value="Unassembled WGS sequence"/>
</dbReference>
<evidence type="ECO:0000256" key="1">
    <source>
        <dbReference type="SAM" id="MobiDB-lite"/>
    </source>
</evidence>
<dbReference type="KEGG" id="ovi:T265_13241"/>
<dbReference type="EMBL" id="KL596666">
    <property type="protein sequence ID" value="KER30152.1"/>
    <property type="molecule type" value="Genomic_DNA"/>
</dbReference>
<dbReference type="SMART" id="SM01100">
    <property type="entry name" value="CRAL_TRIO_N"/>
    <property type="match status" value="1"/>
</dbReference>
<organism evidence="3 4">
    <name type="scientific">Opisthorchis viverrini</name>
    <name type="common">Southeast Asian liver fluke</name>
    <dbReference type="NCBI Taxonomy" id="6198"/>
    <lineage>
        <taxon>Eukaryota</taxon>
        <taxon>Metazoa</taxon>
        <taxon>Spiralia</taxon>
        <taxon>Lophotrochozoa</taxon>
        <taxon>Platyhelminthes</taxon>
        <taxon>Trematoda</taxon>
        <taxon>Digenea</taxon>
        <taxon>Opisthorchiida</taxon>
        <taxon>Opisthorchiata</taxon>
        <taxon>Opisthorchiidae</taxon>
        <taxon>Opisthorchis</taxon>
    </lineage>
</organism>
<evidence type="ECO:0000313" key="4">
    <source>
        <dbReference type="Proteomes" id="UP000054324"/>
    </source>
</evidence>
<feature type="domain" description="CRAL-TRIO" evidence="2">
    <location>
        <begin position="261"/>
        <end position="411"/>
    </location>
</feature>
<dbReference type="OrthoDB" id="75724at2759"/>
<feature type="region of interest" description="Disordered" evidence="1">
    <location>
        <begin position="501"/>
        <end position="543"/>
    </location>
</feature>
<feature type="non-terminal residue" evidence="3">
    <location>
        <position position="1"/>
    </location>
</feature>
<dbReference type="CDD" id="cd00170">
    <property type="entry name" value="SEC14"/>
    <property type="match status" value="1"/>
</dbReference>
<dbReference type="Pfam" id="PF03765">
    <property type="entry name" value="CRAL_TRIO_N"/>
    <property type="match status" value="1"/>
</dbReference>
<dbReference type="SUPFAM" id="SSF46938">
    <property type="entry name" value="CRAL/TRIO N-terminal domain"/>
    <property type="match status" value="1"/>
</dbReference>
<dbReference type="GO" id="GO:0008526">
    <property type="term" value="F:phosphatidylinositol transfer activity"/>
    <property type="evidence" value="ECO:0007669"/>
    <property type="project" value="TreeGrafter"/>
</dbReference>
<dbReference type="GeneID" id="20327408"/>
<dbReference type="Gene3D" id="3.40.525.10">
    <property type="entry name" value="CRAL-TRIO lipid binding domain"/>
    <property type="match status" value="1"/>
</dbReference>
<dbReference type="InterPro" id="IPR052578">
    <property type="entry name" value="PI_Transfer_CRAL-TRIO"/>
</dbReference>
<evidence type="ECO:0000259" key="2">
    <source>
        <dbReference type="PROSITE" id="PS50191"/>
    </source>
</evidence>
<dbReference type="CTD" id="20327408"/>
<protein>
    <recommendedName>
        <fullName evidence="2">CRAL-TRIO domain-containing protein</fullName>
    </recommendedName>
</protein>
<dbReference type="InterPro" id="IPR001251">
    <property type="entry name" value="CRAL-TRIO_dom"/>
</dbReference>
<dbReference type="RefSeq" id="XP_009166155.1">
    <property type="nucleotide sequence ID" value="XM_009167891.1"/>
</dbReference>
<dbReference type="InterPro" id="IPR036273">
    <property type="entry name" value="CRAL/TRIO_N_dom_sf"/>
</dbReference>
<sequence>KLLTRLLKTLQQPTTGFTLLGTHQKERLYARFLMQLKDPLPVERTRDYVYKINCNDYTKVYIGQTARELHTRIGEHKRRINKPPRNAEEYQTLVKDSAMAVHALDTGHRIDLENVEVLRRGLRFTPQRLIAEAVEITKHHSVNRIEGVELASCILLQMNKVGSGTMGLRRRVKEVTPEKLSSLKEELKQLVISKHAPLPDEPDYSTCDDTLTRFLKARKYSLKDAYKQLSEAIEWRRTYRPRHVDCKWCTDQPGFHGIRQVGFDPEGRPVLYACFAQCQTLKNTAEDTIAHVVYLVENALRCPVAKNNQWVIVIDCTGLTLPCCNPKLGKQFSQTFGNNYPEHLYRFFLVHHNPALHGIWKAIRVFVDPNTAKKVKLVKKDKIPLVFDDYFGPELSSWLKEELSLNQNDISDAQRRFWQGPSKPGTHDPRGTPSYVQTYIQPLEKIRAEKPSQLLKRSDLGHKIHLPHPNIVQYLNGMLTNVKFIDLKRKPKISKQEMEEYGVKQADCTESDEESVTGEESTNDEELGACSGGNSQHALVSTY</sequence>
<dbReference type="AlphaFoldDB" id="A0A074ZWB7"/>
<dbReference type="InterPro" id="IPR036865">
    <property type="entry name" value="CRAL-TRIO_dom_sf"/>
</dbReference>
<dbReference type="CDD" id="cd10442">
    <property type="entry name" value="GIY-YIG_PLEs"/>
    <property type="match status" value="1"/>
</dbReference>
<name>A0A074ZWB7_OPIVI</name>
<proteinExistence type="predicted"/>
<dbReference type="InterPro" id="IPR011074">
    <property type="entry name" value="CRAL/TRIO_N_dom"/>
</dbReference>
<feature type="compositionally biased region" description="Acidic residues" evidence="1">
    <location>
        <begin position="509"/>
        <end position="527"/>
    </location>
</feature>
<dbReference type="PANTHER" id="PTHR45824:SF29">
    <property type="entry name" value="GH16843P"/>
    <property type="match status" value="1"/>
</dbReference>
<dbReference type="SUPFAM" id="SSF52087">
    <property type="entry name" value="CRAL/TRIO domain"/>
    <property type="match status" value="1"/>
</dbReference>
<accession>A0A074ZWB7</accession>
<dbReference type="PROSITE" id="PS50191">
    <property type="entry name" value="CRAL_TRIO"/>
    <property type="match status" value="1"/>
</dbReference>
<feature type="compositionally biased region" description="Polar residues" evidence="1">
    <location>
        <begin position="532"/>
        <end position="543"/>
    </location>
</feature>
<keyword evidence="4" id="KW-1185">Reference proteome</keyword>
<dbReference type="Pfam" id="PF00650">
    <property type="entry name" value="CRAL_TRIO"/>
    <property type="match status" value="1"/>
</dbReference>